<proteinExistence type="predicted"/>
<feature type="transmembrane region" description="Helical" evidence="1">
    <location>
        <begin position="9"/>
        <end position="28"/>
    </location>
</feature>
<name>A0A239DY61_9BACT</name>
<dbReference type="EMBL" id="FZOQ01000005">
    <property type="protein sequence ID" value="SNS36938.1"/>
    <property type="molecule type" value="Genomic_DNA"/>
</dbReference>
<dbReference type="OrthoDB" id="853653at2"/>
<dbReference type="AlphaFoldDB" id="A0A239DY61"/>
<gene>
    <name evidence="2" type="ORF">SAMN06296052_105168</name>
</gene>
<sequence length="76" mass="8772">MQLRTIEKLLYKIAVLLVILGAVVRFLHLSENYLGLYLILAGHIAGVVAIFLYMKYVNDMERKKQALKQKVPTIKR</sequence>
<keyword evidence="1" id="KW-1133">Transmembrane helix</keyword>
<keyword evidence="1" id="KW-0812">Transmembrane</keyword>
<keyword evidence="3" id="KW-1185">Reference proteome</keyword>
<reference evidence="3" key="1">
    <citation type="submission" date="2017-06" db="EMBL/GenBank/DDBJ databases">
        <authorList>
            <person name="Varghese N."/>
            <person name="Submissions S."/>
        </authorList>
    </citation>
    <scope>NUCLEOTIDE SEQUENCE [LARGE SCALE GENOMIC DNA]</scope>
    <source>
        <strain evidence="3">NKM1</strain>
    </source>
</reference>
<evidence type="ECO:0000313" key="3">
    <source>
        <dbReference type="Proteomes" id="UP000198432"/>
    </source>
</evidence>
<feature type="transmembrane region" description="Helical" evidence="1">
    <location>
        <begin position="34"/>
        <end position="54"/>
    </location>
</feature>
<protein>
    <submittedName>
        <fullName evidence="2">Uncharacterized protein</fullName>
    </submittedName>
</protein>
<keyword evidence="1" id="KW-0472">Membrane</keyword>
<organism evidence="2 3">
    <name type="scientific">Pontibacter ummariensis</name>
    <dbReference type="NCBI Taxonomy" id="1610492"/>
    <lineage>
        <taxon>Bacteria</taxon>
        <taxon>Pseudomonadati</taxon>
        <taxon>Bacteroidota</taxon>
        <taxon>Cytophagia</taxon>
        <taxon>Cytophagales</taxon>
        <taxon>Hymenobacteraceae</taxon>
        <taxon>Pontibacter</taxon>
    </lineage>
</organism>
<dbReference type="Proteomes" id="UP000198432">
    <property type="component" value="Unassembled WGS sequence"/>
</dbReference>
<evidence type="ECO:0000313" key="2">
    <source>
        <dbReference type="EMBL" id="SNS36938.1"/>
    </source>
</evidence>
<evidence type="ECO:0000256" key="1">
    <source>
        <dbReference type="SAM" id="Phobius"/>
    </source>
</evidence>
<accession>A0A239DY61</accession>